<protein>
    <recommendedName>
        <fullName evidence="3">Restriction alleviation protein, Lar family</fullName>
    </recommendedName>
</protein>
<dbReference type="Pfam" id="PF14354">
    <property type="entry name" value="Lar_restr_allev"/>
    <property type="match status" value="1"/>
</dbReference>
<dbReference type="EMBL" id="BEXT01000001">
    <property type="protein sequence ID" value="GBC62505.1"/>
    <property type="molecule type" value="Genomic_DNA"/>
</dbReference>
<comment type="caution">
    <text evidence="1">The sequence shown here is derived from an EMBL/GenBank/DDBJ whole genome shotgun (WGS) entry which is preliminary data.</text>
</comment>
<dbReference type="Proteomes" id="UP000288096">
    <property type="component" value="Unassembled WGS sequence"/>
</dbReference>
<organism evidence="1 2">
    <name type="scientific">Desulfonema ishimotonii</name>
    <dbReference type="NCBI Taxonomy" id="45657"/>
    <lineage>
        <taxon>Bacteria</taxon>
        <taxon>Pseudomonadati</taxon>
        <taxon>Thermodesulfobacteriota</taxon>
        <taxon>Desulfobacteria</taxon>
        <taxon>Desulfobacterales</taxon>
        <taxon>Desulfococcaceae</taxon>
        <taxon>Desulfonema</taxon>
    </lineage>
</organism>
<dbReference type="AlphaFoldDB" id="A0A401FZV5"/>
<name>A0A401FZV5_9BACT</name>
<gene>
    <name evidence="1" type="ORF">DENIS_3477</name>
</gene>
<reference evidence="2" key="2">
    <citation type="submission" date="2019-01" db="EMBL/GenBank/DDBJ databases">
        <title>Genome sequence of Desulfonema ishimotonii strain Tokyo 01.</title>
        <authorList>
            <person name="Fukui M."/>
        </authorList>
    </citation>
    <scope>NUCLEOTIDE SEQUENCE [LARGE SCALE GENOMIC DNA]</scope>
    <source>
        <strain evidence="2">Tokyo 01</strain>
    </source>
</reference>
<reference evidence="2" key="1">
    <citation type="submission" date="2017-11" db="EMBL/GenBank/DDBJ databases">
        <authorList>
            <person name="Watanabe M."/>
            <person name="Kojima H."/>
        </authorList>
    </citation>
    <scope>NUCLEOTIDE SEQUENCE [LARGE SCALE GENOMIC DNA]</scope>
    <source>
        <strain evidence="2">Tokyo 01</strain>
    </source>
</reference>
<proteinExistence type="predicted"/>
<sequence length="134" mass="15079">MTDPATGLRECPFCGGVAAFATVRYPKESEVARLNGQEVWHYISCVECGAGNRGLIGFKTTEAAITAWNTRKAADALRDEITRLRNALEWVQQTFGSMECDCGEWEHTDDYEDHADGCPEYIFGYIDRVLYPEK</sequence>
<evidence type="ECO:0008006" key="3">
    <source>
        <dbReference type="Google" id="ProtNLM"/>
    </source>
</evidence>
<evidence type="ECO:0000313" key="1">
    <source>
        <dbReference type="EMBL" id="GBC62505.1"/>
    </source>
</evidence>
<accession>A0A401FZV5</accession>
<evidence type="ECO:0000313" key="2">
    <source>
        <dbReference type="Proteomes" id="UP000288096"/>
    </source>
</evidence>
<keyword evidence="2" id="KW-1185">Reference proteome</keyword>